<dbReference type="Proteomes" id="UP000297713">
    <property type="component" value="Unassembled WGS sequence"/>
</dbReference>
<dbReference type="AlphaFoldDB" id="A0A4Y8PHN9"/>
<sequence length="279" mass="30975">MNLPIVIVGCGYIGRLLALRLKAQNKEVLGIVKTEESRISLERESIPALRADITDSRLPLLLPDASAFVFSASSSRSGVDIFEQIFSVGLDHVLESSCGVPFVLISSTSVYSQMNGEWVDENSASIPTTPSGIILKKAEDKVLDRGGTVLRASGIYGPQRTYRIRGLLENRVRIDPRKKWINQIHGSDLAAAIEHFLTIPGLFNISDDLPTLEEDFYSWLCQNLNVPLPPIEPKQPHLKRGYSNKRISNKKAKSLGFTLDFPTFKEGYSSLIQTYKNPS</sequence>
<dbReference type="SUPFAM" id="SSF51735">
    <property type="entry name" value="NAD(P)-binding Rossmann-fold domains"/>
    <property type="match status" value="1"/>
</dbReference>
<reference evidence="3 4" key="1">
    <citation type="submission" date="2016-05" db="EMBL/GenBank/DDBJ databases">
        <title>Diversity and Homogeneity among Thermoacidophilic Verrucomicrobia Methanotrophs Linked with Geographical Origin.</title>
        <authorList>
            <person name="Erikstad H.-A."/>
            <person name="Smestad N.B."/>
            <person name="Ceballos R.M."/>
            <person name="Birkeland N.-K."/>
        </authorList>
    </citation>
    <scope>NUCLEOTIDE SEQUENCE [LARGE SCALE GENOMIC DNA]</scope>
    <source>
        <strain evidence="3 4">Phi</strain>
    </source>
</reference>
<accession>A0A4Y8PHN9</accession>
<organism evidence="3 4">
    <name type="scientific">Methylacidiphilum caldifontis</name>
    <dbReference type="NCBI Taxonomy" id="2795386"/>
    <lineage>
        <taxon>Bacteria</taxon>
        <taxon>Pseudomonadati</taxon>
        <taxon>Verrucomicrobiota</taxon>
        <taxon>Methylacidiphilae</taxon>
        <taxon>Methylacidiphilales</taxon>
        <taxon>Methylacidiphilaceae</taxon>
        <taxon>Methylacidiphilum (ex Ratnadevi et al. 2023)</taxon>
    </lineage>
</organism>
<evidence type="ECO:0000256" key="1">
    <source>
        <dbReference type="ARBA" id="ARBA00023027"/>
    </source>
</evidence>
<dbReference type="Gene3D" id="3.40.50.720">
    <property type="entry name" value="NAD(P)-binding Rossmann-like Domain"/>
    <property type="match status" value="1"/>
</dbReference>
<evidence type="ECO:0000259" key="2">
    <source>
        <dbReference type="Pfam" id="PF02254"/>
    </source>
</evidence>
<dbReference type="PANTHER" id="PTHR43574">
    <property type="entry name" value="EPIMERASE-RELATED"/>
    <property type="match status" value="1"/>
</dbReference>
<dbReference type="EMBL" id="LXQC01000013">
    <property type="protein sequence ID" value="TFE72939.1"/>
    <property type="molecule type" value="Genomic_DNA"/>
</dbReference>
<feature type="domain" description="RCK N-terminal" evidence="2">
    <location>
        <begin position="5"/>
        <end position="57"/>
    </location>
</feature>
<proteinExistence type="predicted"/>
<keyword evidence="4" id="KW-1185">Reference proteome</keyword>
<dbReference type="InterPro" id="IPR003148">
    <property type="entry name" value="RCK_N"/>
</dbReference>
<dbReference type="GO" id="GO:0006813">
    <property type="term" value="P:potassium ion transport"/>
    <property type="evidence" value="ECO:0007669"/>
    <property type="project" value="InterPro"/>
</dbReference>
<dbReference type="RefSeq" id="WP_134438998.1">
    <property type="nucleotide sequence ID" value="NZ_LXQC01000013.1"/>
</dbReference>
<keyword evidence="1" id="KW-0520">NAD</keyword>
<name>A0A4Y8PHN9_9BACT</name>
<protein>
    <submittedName>
        <fullName evidence="3">Nucleoside-diphosphate sugar epimerase</fullName>
    </submittedName>
</protein>
<evidence type="ECO:0000313" key="4">
    <source>
        <dbReference type="Proteomes" id="UP000297713"/>
    </source>
</evidence>
<gene>
    <name evidence="3" type="ORF">A7Q10_03500</name>
</gene>
<dbReference type="Pfam" id="PF02254">
    <property type="entry name" value="TrkA_N"/>
    <property type="match status" value="1"/>
</dbReference>
<dbReference type="OrthoDB" id="9808276at2"/>
<evidence type="ECO:0000313" key="3">
    <source>
        <dbReference type="EMBL" id="TFE72939.1"/>
    </source>
</evidence>
<comment type="caution">
    <text evidence="3">The sequence shown here is derived from an EMBL/GenBank/DDBJ whole genome shotgun (WGS) entry which is preliminary data.</text>
</comment>
<dbReference type="InterPro" id="IPR036291">
    <property type="entry name" value="NAD(P)-bd_dom_sf"/>
</dbReference>